<proteinExistence type="predicted"/>
<dbReference type="PANTHER" id="PTHR39199">
    <property type="entry name" value="BLR5128 PROTEIN"/>
    <property type="match status" value="1"/>
</dbReference>
<evidence type="ECO:0000313" key="3">
    <source>
        <dbReference type="Proteomes" id="UP001310594"/>
    </source>
</evidence>
<dbReference type="SUPFAM" id="SSF55021">
    <property type="entry name" value="ACT-like"/>
    <property type="match status" value="2"/>
</dbReference>
<dbReference type="InterPro" id="IPR018717">
    <property type="entry name" value="DUF2241"/>
</dbReference>
<evidence type="ECO:0000313" key="2">
    <source>
        <dbReference type="EMBL" id="KAK5704940.1"/>
    </source>
</evidence>
<dbReference type="Gene3D" id="3.30.2130.10">
    <property type="entry name" value="VC0802-like"/>
    <property type="match status" value="1"/>
</dbReference>
<sequence length="141" mass="15678">MATPAPGGMDLAILIKSMSPSLHPETFVWATVPSSKRSVLQQALLHAEMLFREDEGFTFISTQDHVQELGLDFTFPCRKITFNVHSSLEAYGFLAAIAERLTRMKLGCNCVAGYFHDHIFVPVGKEDEVMSELEAMAAEQQ</sequence>
<dbReference type="Proteomes" id="UP001310594">
    <property type="component" value="Unassembled WGS sequence"/>
</dbReference>
<reference evidence="2" key="1">
    <citation type="submission" date="2023-08" db="EMBL/GenBank/DDBJ databases">
        <title>Black Yeasts Isolated from many extreme environments.</title>
        <authorList>
            <person name="Coleine C."/>
            <person name="Stajich J.E."/>
            <person name="Selbmann L."/>
        </authorList>
    </citation>
    <scope>NUCLEOTIDE SEQUENCE</scope>
    <source>
        <strain evidence="2">CCFEE 5810</strain>
    </source>
</reference>
<dbReference type="EMBL" id="JAVRQU010000003">
    <property type="protein sequence ID" value="KAK5704940.1"/>
    <property type="molecule type" value="Genomic_DNA"/>
</dbReference>
<dbReference type="GO" id="GO:0046394">
    <property type="term" value="P:carboxylic acid biosynthetic process"/>
    <property type="evidence" value="ECO:0007669"/>
    <property type="project" value="UniProtKB-ARBA"/>
</dbReference>
<organism evidence="2 3">
    <name type="scientific">Elasticomyces elasticus</name>
    <dbReference type="NCBI Taxonomy" id="574655"/>
    <lineage>
        <taxon>Eukaryota</taxon>
        <taxon>Fungi</taxon>
        <taxon>Dikarya</taxon>
        <taxon>Ascomycota</taxon>
        <taxon>Pezizomycotina</taxon>
        <taxon>Dothideomycetes</taxon>
        <taxon>Dothideomycetidae</taxon>
        <taxon>Mycosphaerellales</taxon>
        <taxon>Teratosphaeriaceae</taxon>
        <taxon>Elasticomyces</taxon>
    </lineage>
</organism>
<dbReference type="Pfam" id="PF10000">
    <property type="entry name" value="ACT_3"/>
    <property type="match status" value="1"/>
</dbReference>
<gene>
    <name evidence="2" type="ORF">LTR97_002051</name>
</gene>
<protein>
    <recommendedName>
        <fullName evidence="1">DUF2241 domain-containing protein</fullName>
    </recommendedName>
</protein>
<dbReference type="InterPro" id="IPR045865">
    <property type="entry name" value="ACT-like_dom_sf"/>
</dbReference>
<accession>A0AAN7WA65</accession>
<dbReference type="GO" id="GO:0006520">
    <property type="term" value="P:amino acid metabolic process"/>
    <property type="evidence" value="ECO:0007669"/>
    <property type="project" value="UniProtKB-ARBA"/>
</dbReference>
<feature type="domain" description="DUF2241" evidence="1">
    <location>
        <begin position="7"/>
        <end position="78"/>
    </location>
</feature>
<dbReference type="PANTHER" id="PTHR39199:SF1">
    <property type="entry name" value="BLR5128 PROTEIN"/>
    <property type="match status" value="1"/>
</dbReference>
<evidence type="ECO:0000259" key="1">
    <source>
        <dbReference type="Pfam" id="PF10000"/>
    </source>
</evidence>
<comment type="caution">
    <text evidence="2">The sequence shown here is derived from an EMBL/GenBank/DDBJ whole genome shotgun (WGS) entry which is preliminary data.</text>
</comment>
<name>A0AAN7WA65_9PEZI</name>
<dbReference type="AlphaFoldDB" id="A0AAN7WA65"/>